<keyword evidence="18" id="KW-0411">Iron-sulfur</keyword>
<dbReference type="PANTHER" id="PTHR30128:SF19">
    <property type="entry name" value="PHOTOSYSTEM I P700 CHLOROPHYLL A APOPROTEIN A1-RELATED"/>
    <property type="match status" value="1"/>
</dbReference>
<dbReference type="GO" id="GO:0046872">
    <property type="term" value="F:metal ion binding"/>
    <property type="evidence" value="ECO:0007669"/>
    <property type="project" value="UniProtKB-KW"/>
</dbReference>
<dbReference type="InterPro" id="IPR020586">
    <property type="entry name" value="PSI_PsaA/B_CS"/>
</dbReference>
<comment type="subunit">
    <text evidence="20">The PsaA/B heterodimer binds the P700 chlorophyll special pair and subsequent electron acceptors. PSI consists of a core antenna complex that captures photons, and an electron transfer chain that converts photonic excitation into a charge separation. The eukaryotic PSI reaction center is composed of at least 11 subunits.</text>
</comment>
<evidence type="ECO:0000256" key="20">
    <source>
        <dbReference type="ARBA" id="ARBA00026002"/>
    </source>
</evidence>
<evidence type="ECO:0000256" key="7">
    <source>
        <dbReference type="ARBA" id="ARBA00022494"/>
    </source>
</evidence>
<evidence type="ECO:0000256" key="11">
    <source>
        <dbReference type="ARBA" id="ARBA00022836"/>
    </source>
</evidence>
<evidence type="ECO:0000256" key="16">
    <source>
        <dbReference type="ARBA" id="ARBA00023002"/>
    </source>
</evidence>
<dbReference type="GO" id="GO:0009522">
    <property type="term" value="C:photosystem I"/>
    <property type="evidence" value="ECO:0007669"/>
    <property type="project" value="UniProtKB-KW"/>
</dbReference>
<protein>
    <recommendedName>
        <fullName evidence="4">photosystem I</fullName>
        <ecNumber evidence="4">1.97.1.12</ecNumber>
    </recommendedName>
</protein>
<evidence type="ECO:0000256" key="14">
    <source>
        <dbReference type="ARBA" id="ARBA00022989"/>
    </source>
</evidence>
<dbReference type="GO" id="GO:0015979">
    <property type="term" value="P:photosynthesis"/>
    <property type="evidence" value="ECO:0007669"/>
    <property type="project" value="UniProtKB-KW"/>
</dbReference>
<keyword evidence="7" id="KW-0148">Chlorophyll</keyword>
<dbReference type="EC" id="1.97.1.12" evidence="4"/>
<keyword evidence="13" id="KW-0249">Electron transport</keyword>
<evidence type="ECO:0000256" key="5">
    <source>
        <dbReference type="ARBA" id="ARBA00022448"/>
    </source>
</evidence>
<dbReference type="PANTHER" id="PTHR30128">
    <property type="entry name" value="OUTER MEMBRANE PROTEIN, OMPA-RELATED"/>
    <property type="match status" value="1"/>
</dbReference>
<accession>A0A2N9HI32</accession>
<keyword evidence="14 22" id="KW-1133">Transmembrane helix</keyword>
<keyword evidence="15" id="KW-0157">Chromophore</keyword>
<name>A0A2N9HI32_FAGSY</name>
<evidence type="ECO:0000256" key="9">
    <source>
        <dbReference type="ARBA" id="ARBA00022692"/>
    </source>
</evidence>
<dbReference type="GO" id="GO:0016168">
    <property type="term" value="F:chlorophyll binding"/>
    <property type="evidence" value="ECO:0007669"/>
    <property type="project" value="UniProtKB-KW"/>
</dbReference>
<dbReference type="SUPFAM" id="SSF81558">
    <property type="entry name" value="Photosystem I subunits PsaA/PsaB"/>
    <property type="match status" value="2"/>
</dbReference>
<evidence type="ECO:0000256" key="17">
    <source>
        <dbReference type="ARBA" id="ARBA00023004"/>
    </source>
</evidence>
<keyword evidence="9 22" id="KW-0812">Transmembrane</keyword>
<dbReference type="GO" id="GO:0009535">
    <property type="term" value="C:chloroplast thylakoid membrane"/>
    <property type="evidence" value="ECO:0007669"/>
    <property type="project" value="UniProtKB-SubCell"/>
</dbReference>
<evidence type="ECO:0000256" key="6">
    <source>
        <dbReference type="ARBA" id="ARBA00022485"/>
    </source>
</evidence>
<keyword evidence="6" id="KW-0004">4Fe-4S</keyword>
<dbReference type="GO" id="GO:0051539">
    <property type="term" value="F:4 iron, 4 sulfur cluster binding"/>
    <property type="evidence" value="ECO:0007669"/>
    <property type="project" value="UniProtKB-KW"/>
</dbReference>
<evidence type="ECO:0000256" key="22">
    <source>
        <dbReference type="SAM" id="Phobius"/>
    </source>
</evidence>
<dbReference type="PRINTS" id="PR00257">
    <property type="entry name" value="PHOTSYSPSAAB"/>
</dbReference>
<keyword evidence="16" id="KW-0560">Oxidoreductase</keyword>
<feature type="transmembrane region" description="Helical" evidence="22">
    <location>
        <begin position="572"/>
        <end position="593"/>
    </location>
</feature>
<evidence type="ECO:0000256" key="15">
    <source>
        <dbReference type="ARBA" id="ARBA00022991"/>
    </source>
</evidence>
<comment type="catalytic activity">
    <reaction evidence="21">
        <text>reduced [plastocyanin] + hnu + oxidized [2Fe-2S]-[ferredoxin] = oxidized [plastocyanin] + reduced [2Fe-2S]-[ferredoxin]</text>
        <dbReference type="Rhea" id="RHEA:30407"/>
        <dbReference type="Rhea" id="RHEA-COMP:10000"/>
        <dbReference type="Rhea" id="RHEA-COMP:10001"/>
        <dbReference type="Rhea" id="RHEA-COMP:10039"/>
        <dbReference type="Rhea" id="RHEA-COMP:10040"/>
        <dbReference type="ChEBI" id="CHEBI:29036"/>
        <dbReference type="ChEBI" id="CHEBI:30212"/>
        <dbReference type="ChEBI" id="CHEBI:33737"/>
        <dbReference type="ChEBI" id="CHEBI:33738"/>
        <dbReference type="ChEBI" id="CHEBI:49552"/>
        <dbReference type="EC" id="1.97.1.12"/>
    </reaction>
</comment>
<keyword evidence="12" id="KW-0460">Magnesium</keyword>
<keyword evidence="8" id="KW-0602">Photosynthesis</keyword>
<dbReference type="AlphaFoldDB" id="A0A2N9HI32"/>
<evidence type="ECO:0000256" key="2">
    <source>
        <dbReference type="ARBA" id="ARBA00004454"/>
    </source>
</evidence>
<keyword evidence="19 22" id="KW-0472">Membrane</keyword>
<keyword evidence="11" id="KW-0603">Photosystem I</keyword>
<organism evidence="23">
    <name type="scientific">Fagus sylvatica</name>
    <name type="common">Beechnut</name>
    <dbReference type="NCBI Taxonomy" id="28930"/>
    <lineage>
        <taxon>Eukaryota</taxon>
        <taxon>Viridiplantae</taxon>
        <taxon>Streptophyta</taxon>
        <taxon>Embryophyta</taxon>
        <taxon>Tracheophyta</taxon>
        <taxon>Spermatophyta</taxon>
        <taxon>Magnoliopsida</taxon>
        <taxon>eudicotyledons</taxon>
        <taxon>Gunneridae</taxon>
        <taxon>Pentapetalae</taxon>
        <taxon>rosids</taxon>
        <taxon>fabids</taxon>
        <taxon>Fagales</taxon>
        <taxon>Fagaceae</taxon>
        <taxon>Fagus</taxon>
    </lineage>
</organism>
<reference evidence="23" key="1">
    <citation type="submission" date="2018-02" db="EMBL/GenBank/DDBJ databases">
        <authorList>
            <person name="Cohen D.B."/>
            <person name="Kent A.D."/>
        </authorList>
    </citation>
    <scope>NUCLEOTIDE SEQUENCE</scope>
</reference>
<feature type="transmembrane region" description="Helical" evidence="22">
    <location>
        <begin position="800"/>
        <end position="820"/>
    </location>
</feature>
<dbReference type="Gene3D" id="1.20.1130.10">
    <property type="entry name" value="Photosystem I PsaA/PsaB"/>
    <property type="match status" value="3"/>
</dbReference>
<evidence type="ECO:0000256" key="10">
    <source>
        <dbReference type="ARBA" id="ARBA00022723"/>
    </source>
</evidence>
<evidence type="ECO:0000256" key="13">
    <source>
        <dbReference type="ARBA" id="ARBA00022982"/>
    </source>
</evidence>
<dbReference type="PROSITE" id="PS00419">
    <property type="entry name" value="PHOTOSYSTEM_I_PSAAB"/>
    <property type="match status" value="2"/>
</dbReference>
<feature type="transmembrane region" description="Helical" evidence="22">
    <location>
        <begin position="132"/>
        <end position="152"/>
    </location>
</feature>
<comment type="function">
    <text evidence="1">PsaA and PsaB bind P700, the primary electron donor of photosystem I (PSI), as well as the electron acceptors A0, A1 and FX. PSI is a plastocyanin-ferredoxin oxidoreductase, converting photonic excitation into a charge separation, which transfers an electron from the donor P700 chlorophyll pair to the spectroscopically characterized acceptors A0, A1, FX, FA and FB in turn. Oxidized P700 is reduced on the lumenal side of the thylakoid membrane by plastocyanin.</text>
</comment>
<evidence type="ECO:0000256" key="4">
    <source>
        <dbReference type="ARBA" id="ARBA00013197"/>
    </source>
</evidence>
<feature type="transmembrane region" description="Helical" evidence="22">
    <location>
        <begin position="532"/>
        <end position="551"/>
    </location>
</feature>
<evidence type="ECO:0000256" key="12">
    <source>
        <dbReference type="ARBA" id="ARBA00022842"/>
    </source>
</evidence>
<feature type="transmembrane region" description="Helical" evidence="22">
    <location>
        <begin position="862"/>
        <end position="882"/>
    </location>
</feature>
<sequence length="889" mass="98352">MSALGRPQDMFSDTAIQLQPVFAQWIQNTHALAPGATAPGATTSTSLTWGGADLVAVGGKVALLPIPLGTADFLVHHIHAFTIHVTVLILLKGVLFARSSRLIPDKANLGFRFPCDGPGRGGTCQVSAWDHVFLGLFWMYNAISVVIFHFSWKMQSDVWGSISDQGVVTHITGGNFAQSSTTINGWLRDFLWAQASQVIQSYGSSLSAYGLFFLGAHFVWAFSLMFLFSGRGYWQELIESIVWAHNKLKVAPAIQPRALSIVQGRAVGVAHYLLGGIATTWAFFLARIIADPLHVRPIAHAIWDPHFGQPAVEAFTRGGALGPVNIAYSGVYQWWTIRRVSSLAWTGHLVHVAIPGSRGEYVRWNNFLEVLPHPQGLGPLFTGQWNLYAQNPDSGSHLFGTSQGAGTAILTLLGGFHPQTQSLWLTDIAHHHLAIAFIFLVAGHMYRTNFGIGHSIKDLLEAHTPPGGRLGRGHKGLYDTINNSIHFQLGLALASLGVITSLVAQHMYSLPAYAFIAQDFTTQAALYTHHQYIAGFIMTGAFAHGAIFFIRDYNPEQNEDNVLARMLDHKEAIISHLSWASLFLGFHTLGLYVHNDVMLAFGTPEKQILIEPIFAQWIQSAHGKTLYGFDVLLSSTSGPAFNAGRSIWLPGWLNAINENSNSLFLTIGPGDFLVHHAIALGLHTTTLILVKGALDARGSKLMPDKKDFGYSFPCDGPGRGGTCDISAWDAFYLAVFWMLNTIGWVTFYWHWKHITLWQGNVSQFNESSTYLMGWLRDYLWLNSSQLINGYNPFGMNSLSVWAWMFLFGHLVWATGFMFLISWRGYWQELIETLAWAHERTPLANLIRWRDKPVALSIVQARLVGLAHFSVGYIFTYAAFLIASTSGKFG</sequence>
<comment type="subcellular location">
    <subcellularLocation>
        <location evidence="2">Plastid</location>
        <location evidence="2">Chloroplast thylakoid membrane</location>
        <topology evidence="2">Multi-pass membrane protein</topology>
    </subcellularLocation>
</comment>
<keyword evidence="17" id="KW-0408">Iron</keyword>
<evidence type="ECO:0000256" key="18">
    <source>
        <dbReference type="ARBA" id="ARBA00023014"/>
    </source>
</evidence>
<evidence type="ECO:0000256" key="1">
    <source>
        <dbReference type="ARBA" id="ARBA00003162"/>
    </source>
</evidence>
<feature type="transmembrane region" description="Helical" evidence="22">
    <location>
        <begin position="672"/>
        <end position="694"/>
    </location>
</feature>
<feature type="transmembrane region" description="Helical" evidence="22">
    <location>
        <begin position="485"/>
        <end position="504"/>
    </location>
</feature>
<dbReference type="Pfam" id="PF00223">
    <property type="entry name" value="PsaA_PsaB"/>
    <property type="match status" value="3"/>
</dbReference>
<comment type="similarity">
    <text evidence="3">Belongs to the PsaA/PsaB family.</text>
</comment>
<dbReference type="InterPro" id="IPR006244">
    <property type="entry name" value="PSI_PsaB"/>
</dbReference>
<dbReference type="GO" id="GO:0016491">
    <property type="term" value="F:oxidoreductase activity"/>
    <property type="evidence" value="ECO:0007669"/>
    <property type="project" value="UniProtKB-KW"/>
</dbReference>
<dbReference type="InterPro" id="IPR001280">
    <property type="entry name" value="PSI_PsaA/B"/>
</dbReference>
<feature type="transmembrane region" description="Helical" evidence="22">
    <location>
        <begin position="730"/>
        <end position="751"/>
    </location>
</feature>
<keyword evidence="5" id="KW-0813">Transport</keyword>
<feature type="transmembrane region" description="Helical" evidence="22">
    <location>
        <begin position="206"/>
        <end position="228"/>
    </location>
</feature>
<evidence type="ECO:0000313" key="23">
    <source>
        <dbReference type="EMBL" id="SPD11351.1"/>
    </source>
</evidence>
<feature type="transmembrane region" description="Helical" evidence="22">
    <location>
        <begin position="73"/>
        <end position="91"/>
    </location>
</feature>
<evidence type="ECO:0000256" key="21">
    <source>
        <dbReference type="ARBA" id="ARBA00048912"/>
    </source>
</evidence>
<gene>
    <name evidence="23" type="ORF">FSB_LOCUS39233</name>
</gene>
<evidence type="ECO:0000256" key="3">
    <source>
        <dbReference type="ARBA" id="ARBA00010598"/>
    </source>
</evidence>
<keyword evidence="10" id="KW-0479">Metal-binding</keyword>
<dbReference type="EMBL" id="OIVN01003450">
    <property type="protein sequence ID" value="SPD11351.1"/>
    <property type="molecule type" value="Genomic_DNA"/>
</dbReference>
<evidence type="ECO:0000256" key="8">
    <source>
        <dbReference type="ARBA" id="ARBA00022531"/>
    </source>
</evidence>
<dbReference type="NCBIfam" id="TIGR01336">
    <property type="entry name" value="psaB"/>
    <property type="match status" value="1"/>
</dbReference>
<dbReference type="InterPro" id="IPR036408">
    <property type="entry name" value="PSI_PsaA/B_sf"/>
</dbReference>
<evidence type="ECO:0000256" key="19">
    <source>
        <dbReference type="ARBA" id="ARBA00023136"/>
    </source>
</evidence>
<proteinExistence type="inferred from homology"/>